<name>A0A9J6A779_SOLCO</name>
<proteinExistence type="predicted"/>
<reference evidence="1 2" key="1">
    <citation type="submission" date="2020-09" db="EMBL/GenBank/DDBJ databases">
        <title>De no assembly of potato wild relative species, Solanum commersonii.</title>
        <authorList>
            <person name="Cho K."/>
        </authorList>
    </citation>
    <scope>NUCLEOTIDE SEQUENCE [LARGE SCALE GENOMIC DNA]</scope>
    <source>
        <strain evidence="1">LZ3.2</strain>
        <tissue evidence="1">Leaf</tissue>
    </source>
</reference>
<sequence>MYWVIGSLEAVVQLTDLGGGATTEELGVSEGVELGVPEGPVAGVSNTTSVGNVSISTFEDVYIEAAFLHSSSSFWYTVSIRRMSVEEVRVTFTSIFSSHRTRARLYNSVINTGRGRDVWYCLALMAISYLMIAPKLRPFPIIIDPRQASFVW</sequence>
<keyword evidence="2" id="KW-1185">Reference proteome</keyword>
<organism evidence="1 2">
    <name type="scientific">Solanum commersonii</name>
    <name type="common">Commerson's wild potato</name>
    <name type="synonym">Commerson's nightshade</name>
    <dbReference type="NCBI Taxonomy" id="4109"/>
    <lineage>
        <taxon>Eukaryota</taxon>
        <taxon>Viridiplantae</taxon>
        <taxon>Streptophyta</taxon>
        <taxon>Embryophyta</taxon>
        <taxon>Tracheophyta</taxon>
        <taxon>Spermatophyta</taxon>
        <taxon>Magnoliopsida</taxon>
        <taxon>eudicotyledons</taxon>
        <taxon>Gunneridae</taxon>
        <taxon>Pentapetalae</taxon>
        <taxon>asterids</taxon>
        <taxon>lamiids</taxon>
        <taxon>Solanales</taxon>
        <taxon>Solanaceae</taxon>
        <taxon>Solanoideae</taxon>
        <taxon>Solaneae</taxon>
        <taxon>Solanum</taxon>
    </lineage>
</organism>
<evidence type="ECO:0000313" key="2">
    <source>
        <dbReference type="Proteomes" id="UP000824120"/>
    </source>
</evidence>
<evidence type="ECO:0000313" key="1">
    <source>
        <dbReference type="EMBL" id="KAG5620194.1"/>
    </source>
</evidence>
<dbReference type="EMBL" id="JACXVP010000002">
    <property type="protein sequence ID" value="KAG5620194.1"/>
    <property type="molecule type" value="Genomic_DNA"/>
</dbReference>
<dbReference type="Proteomes" id="UP000824120">
    <property type="component" value="Chromosome 2"/>
</dbReference>
<dbReference type="AlphaFoldDB" id="A0A9J6A779"/>
<accession>A0A9J6A779</accession>
<comment type="caution">
    <text evidence="1">The sequence shown here is derived from an EMBL/GenBank/DDBJ whole genome shotgun (WGS) entry which is preliminary data.</text>
</comment>
<gene>
    <name evidence="1" type="ORF">H5410_005412</name>
</gene>
<protein>
    <submittedName>
        <fullName evidence="1">Uncharacterized protein</fullName>
    </submittedName>
</protein>